<feature type="compositionally biased region" description="Polar residues" evidence="1">
    <location>
        <begin position="1393"/>
        <end position="1411"/>
    </location>
</feature>
<dbReference type="Proteomes" id="UP000820818">
    <property type="component" value="Linkage Group LG1"/>
</dbReference>
<feature type="region of interest" description="Disordered" evidence="1">
    <location>
        <begin position="929"/>
        <end position="960"/>
    </location>
</feature>
<feature type="region of interest" description="Disordered" evidence="1">
    <location>
        <begin position="114"/>
        <end position="165"/>
    </location>
</feature>
<evidence type="ECO:0000313" key="2">
    <source>
        <dbReference type="EMBL" id="KAI9564641.1"/>
    </source>
</evidence>
<sequence>MLCPTSSSPDAISTGKFQKTPRQSFGQEGNERGSTWRVIVTWLLFFMRIAADKKLMGRQLMCWYPPYSLKGEIHVWFFIFIKIISRAKMNLLLLMSLFAITLASAEEATPVVSKFQSVDPSPELQSGQENSTKTPVPTPGLAISAEGTATESKTAAAVEIPEDETPISVQEAINPEAEWSVTDAGSLVLAEEASVEPETDMEVSEDPHASVESAIELMSLKEIDDEEAPHPAAEPIDLHAEEHLEEESKPSIGQPIYTPEQPTYPIVQPTILDVGTTIPTAHTTVTAAEKITAAAEREKPAMESTTPAAIAIVAAVETTHTVAETAIPVKETTSQVEVVTSSFVELATLKTEKIPAVETAMVEPTNPVTQESKVAEPTALVAEATTIDAKPITAIVSFIEPTTRAPEAIPVVETVMVAGEHIAPTSPDAKPVTLATIPANPSTEQEVLATKLTPGAAGETMTPAAISVVTKEIIPAMEVTTPVALTTNSAAVEHISAVETTVAEVPRTPEQPAIPSVWPTTSHPAETVWGGGSATPSTESTTPAKVPAISIADSPTPTVGPTIPAAEPALPIAEPVTPSVEPATPAAVPAAPAILAPESGQSANPAVLVSEVATVIAEHAASNAEKTTLVAELATPTVMLAIPTEKPAIPAAELATPVVEPATPPALPTIPTTEPTTATTMPTLPPAESTTSITDPTTSATDKPTPAAELAIPPSEPTTLSAKPASPVAELPTPVVEPAIPTALPTIPTTEPTTPAAESATTSAHSTTLAAGPPTPVAEPATAAADPTTLALGAATPKVELPTSIADSATSAAHPGTPAAHPATPAAESPTPVVEHSTPTTLPTTHATEPTIPAAMPATPAPEPAHPAVELATPAANPTTSSDPATPAAEPITPGAPTTIAESHTSVVPHSLATETAIPIVESISTAVKPISSNEEPTVPGLDRTPETTAASPATQPHIQSAETTTIAVEKVPSSIQPEPLVTERIPHTESTTSVHLTNPATAMMLLVTDLTTGTHDTPPSVGTTIPVEAKTNPIAETTTPSATEPTTTTVKEIMLATESTTPTKNHPVVSSTISGDRRTTKVPRKRPTTVPPLRPGFETAKVFDAVLSKITNSTSNLRNATVAQVKKLKEIWLVFKLHLDALKNKTIDNSTINATFPLSTPEEAKVWINLFENFVNKMRHSSATQVTKIMGAWTTLNKFLLSYKEKQTKKPAVIQVKPTSPSKKSTPKTSVTVPVTHITATTLDNHAGIDIIAADSKPVNNAFSRTVAVDEQPHKLADQIEKLRNQFKHATKKQLEKYRESWMVFKFYLDSFSPGWKPNKMPVGNADFTLSTPEEANRNRQMFLDFVTNWRQSADYRSDTVLEFWQELKDLLDSYEGIDAETIEKSNERNPRSFQARPQSKDPSPSFGSQEIKQINIAQPPKSIETKKTMLAKLAKIAYELQRSSSLKLRQFKENWILLKLYLDSLKSNSTDAMTNYHFLFSNAEEQKYTHELFSGFVKNLRRNPGFPLEQLMQAWQVLNEFLNSYNGVDADYVITSADPDRNHKLVPTPTKAISPAEELAFRKALIKEIGKLSQLS</sequence>
<name>A0AAD5LKZ5_9CRUS</name>
<evidence type="ECO:0000256" key="1">
    <source>
        <dbReference type="SAM" id="MobiDB-lite"/>
    </source>
</evidence>
<feature type="compositionally biased region" description="Polar residues" evidence="1">
    <location>
        <begin position="947"/>
        <end position="960"/>
    </location>
</feature>
<feature type="region of interest" description="Disordered" evidence="1">
    <location>
        <begin position="1383"/>
        <end position="1411"/>
    </location>
</feature>
<feature type="compositionally biased region" description="Low complexity" evidence="1">
    <location>
        <begin position="809"/>
        <end position="858"/>
    </location>
</feature>
<gene>
    <name evidence="2" type="ORF">GHT06_008382</name>
</gene>
<feature type="region of interest" description="Disordered" evidence="1">
    <location>
        <begin position="1061"/>
        <end position="1096"/>
    </location>
</feature>
<feature type="compositionally biased region" description="Low complexity" evidence="1">
    <location>
        <begin position="669"/>
        <end position="701"/>
    </location>
</feature>
<feature type="region of interest" description="Disordered" evidence="1">
    <location>
        <begin position="1"/>
        <end position="29"/>
    </location>
</feature>
<feature type="region of interest" description="Disordered" evidence="1">
    <location>
        <begin position="748"/>
        <end position="784"/>
    </location>
</feature>
<comment type="caution">
    <text evidence="2">The sequence shown here is derived from an EMBL/GenBank/DDBJ whole genome shotgun (WGS) entry which is preliminary data.</text>
</comment>
<feature type="compositionally biased region" description="Polar residues" evidence="1">
    <location>
        <begin position="1061"/>
        <end position="1075"/>
    </location>
</feature>
<accession>A0AAD5LKZ5</accession>
<protein>
    <submittedName>
        <fullName evidence="2">Dumpy</fullName>
    </submittedName>
</protein>
<evidence type="ECO:0000313" key="3">
    <source>
        <dbReference type="Proteomes" id="UP000820818"/>
    </source>
</evidence>
<feature type="compositionally biased region" description="Low complexity" evidence="1">
    <location>
        <begin position="1217"/>
        <end position="1232"/>
    </location>
</feature>
<feature type="compositionally biased region" description="Polar residues" evidence="1">
    <location>
        <begin position="114"/>
        <end position="135"/>
    </location>
</feature>
<feature type="region of interest" description="Disordered" evidence="1">
    <location>
        <begin position="662"/>
        <end position="706"/>
    </location>
</feature>
<feature type="region of interest" description="Disordered" evidence="1">
    <location>
        <begin position="1213"/>
        <end position="1232"/>
    </location>
</feature>
<proteinExistence type="predicted"/>
<feature type="compositionally biased region" description="Polar residues" evidence="1">
    <location>
        <begin position="1"/>
        <end position="27"/>
    </location>
</feature>
<feature type="region of interest" description="Disordered" evidence="1">
    <location>
        <begin position="809"/>
        <end position="905"/>
    </location>
</feature>
<keyword evidence="3" id="KW-1185">Reference proteome</keyword>
<organism evidence="2 3">
    <name type="scientific">Daphnia sinensis</name>
    <dbReference type="NCBI Taxonomy" id="1820382"/>
    <lineage>
        <taxon>Eukaryota</taxon>
        <taxon>Metazoa</taxon>
        <taxon>Ecdysozoa</taxon>
        <taxon>Arthropoda</taxon>
        <taxon>Crustacea</taxon>
        <taxon>Branchiopoda</taxon>
        <taxon>Diplostraca</taxon>
        <taxon>Cladocera</taxon>
        <taxon>Anomopoda</taxon>
        <taxon>Daphniidae</taxon>
        <taxon>Daphnia</taxon>
        <taxon>Daphnia similis group</taxon>
    </lineage>
</organism>
<feature type="compositionally biased region" description="Basic and acidic residues" evidence="1">
    <location>
        <begin position="1383"/>
        <end position="1392"/>
    </location>
</feature>
<reference evidence="2 3" key="1">
    <citation type="submission" date="2022-05" db="EMBL/GenBank/DDBJ databases">
        <title>A multi-omics perspective on studying reproductive biology in Daphnia sinensis.</title>
        <authorList>
            <person name="Jia J."/>
        </authorList>
    </citation>
    <scope>NUCLEOTIDE SEQUENCE [LARGE SCALE GENOMIC DNA]</scope>
    <source>
        <strain evidence="2 3">WSL</strain>
    </source>
</reference>
<dbReference type="EMBL" id="WJBH02000001">
    <property type="protein sequence ID" value="KAI9564641.1"/>
    <property type="molecule type" value="Genomic_DNA"/>
</dbReference>